<reference evidence="2" key="1">
    <citation type="submission" date="2022-03" db="EMBL/GenBank/DDBJ databases">
        <authorList>
            <person name="Martin H S."/>
        </authorList>
    </citation>
    <scope>NUCLEOTIDE SEQUENCE</scope>
</reference>
<keyword evidence="3" id="KW-1185">Reference proteome</keyword>
<evidence type="ECO:0000313" key="2">
    <source>
        <dbReference type="EMBL" id="CAH2061891.1"/>
    </source>
</evidence>
<organism evidence="2 3">
    <name type="scientific">Iphiclides podalirius</name>
    <name type="common">scarce swallowtail</name>
    <dbReference type="NCBI Taxonomy" id="110791"/>
    <lineage>
        <taxon>Eukaryota</taxon>
        <taxon>Metazoa</taxon>
        <taxon>Ecdysozoa</taxon>
        <taxon>Arthropoda</taxon>
        <taxon>Hexapoda</taxon>
        <taxon>Insecta</taxon>
        <taxon>Pterygota</taxon>
        <taxon>Neoptera</taxon>
        <taxon>Endopterygota</taxon>
        <taxon>Lepidoptera</taxon>
        <taxon>Glossata</taxon>
        <taxon>Ditrysia</taxon>
        <taxon>Papilionoidea</taxon>
        <taxon>Papilionidae</taxon>
        <taxon>Papilioninae</taxon>
        <taxon>Iphiclides</taxon>
    </lineage>
</organism>
<proteinExistence type="predicted"/>
<gene>
    <name evidence="2" type="ORF">IPOD504_LOCUS11534</name>
</gene>
<feature type="non-terminal residue" evidence="2">
    <location>
        <position position="1"/>
    </location>
</feature>
<evidence type="ECO:0000313" key="3">
    <source>
        <dbReference type="Proteomes" id="UP000837857"/>
    </source>
</evidence>
<accession>A0ABN8IR05</accession>
<feature type="region of interest" description="Disordered" evidence="1">
    <location>
        <begin position="1"/>
        <end position="45"/>
    </location>
</feature>
<feature type="compositionally biased region" description="Polar residues" evidence="1">
    <location>
        <begin position="15"/>
        <end position="27"/>
    </location>
</feature>
<sequence>MLVEGRLRGLPPAQPSSRNHLPQSIMTPQPAIPAPSAQSGQQGGIDSDISLVCELAELVSSASGRDDPIARWWDNLVTQIIPPVQSVNPTSGSAMLRTFG</sequence>
<dbReference type="Proteomes" id="UP000837857">
    <property type="component" value="Chromosome 28"/>
</dbReference>
<dbReference type="EMBL" id="OW152840">
    <property type="protein sequence ID" value="CAH2061891.1"/>
    <property type="molecule type" value="Genomic_DNA"/>
</dbReference>
<name>A0ABN8IR05_9NEOP</name>
<evidence type="ECO:0000256" key="1">
    <source>
        <dbReference type="SAM" id="MobiDB-lite"/>
    </source>
</evidence>
<protein>
    <submittedName>
        <fullName evidence="2">Uncharacterized protein</fullName>
    </submittedName>
</protein>